<dbReference type="EMBL" id="KB456269">
    <property type="protein sequence ID" value="EMF09595.1"/>
    <property type="molecule type" value="Genomic_DNA"/>
</dbReference>
<feature type="compositionally biased region" description="Acidic residues" evidence="1">
    <location>
        <begin position="255"/>
        <end position="274"/>
    </location>
</feature>
<feature type="compositionally biased region" description="Basic and acidic residues" evidence="1">
    <location>
        <begin position="86"/>
        <end position="110"/>
    </location>
</feature>
<proteinExistence type="predicted"/>
<feature type="compositionally biased region" description="Basic residues" evidence="1">
    <location>
        <begin position="199"/>
        <end position="208"/>
    </location>
</feature>
<feature type="compositionally biased region" description="Low complexity" evidence="1">
    <location>
        <begin position="161"/>
        <end position="172"/>
    </location>
</feature>
<feature type="compositionally biased region" description="Basic and acidic residues" evidence="1">
    <location>
        <begin position="117"/>
        <end position="129"/>
    </location>
</feature>
<accession>N1QDN0</accession>
<feature type="compositionally biased region" description="Basic residues" evidence="1">
    <location>
        <begin position="72"/>
        <end position="82"/>
    </location>
</feature>
<feature type="region of interest" description="Disordered" evidence="1">
    <location>
        <begin position="63"/>
        <end position="174"/>
    </location>
</feature>
<name>N1QDN0_SPHMS</name>
<evidence type="ECO:0000313" key="3">
    <source>
        <dbReference type="Proteomes" id="UP000016931"/>
    </source>
</evidence>
<gene>
    <name evidence="2" type="ORF">SEPMUDRAFT_135954</name>
</gene>
<dbReference type="HOGENOM" id="CLU_479104_0_0_1"/>
<feature type="region of interest" description="Disordered" evidence="1">
    <location>
        <begin position="188"/>
        <end position="274"/>
    </location>
</feature>
<dbReference type="Proteomes" id="UP000016931">
    <property type="component" value="Unassembled WGS sequence"/>
</dbReference>
<organism evidence="2 3">
    <name type="scientific">Sphaerulina musiva (strain SO2202)</name>
    <name type="common">Poplar stem canker fungus</name>
    <name type="synonym">Septoria musiva</name>
    <dbReference type="NCBI Taxonomy" id="692275"/>
    <lineage>
        <taxon>Eukaryota</taxon>
        <taxon>Fungi</taxon>
        <taxon>Dikarya</taxon>
        <taxon>Ascomycota</taxon>
        <taxon>Pezizomycotina</taxon>
        <taxon>Dothideomycetes</taxon>
        <taxon>Dothideomycetidae</taxon>
        <taxon>Mycosphaerellales</taxon>
        <taxon>Mycosphaerellaceae</taxon>
        <taxon>Sphaerulina</taxon>
    </lineage>
</organism>
<dbReference type="GeneID" id="27899881"/>
<reference evidence="2 3" key="1">
    <citation type="journal article" date="2012" name="PLoS Pathog.">
        <title>Diverse lifestyles and strategies of plant pathogenesis encoded in the genomes of eighteen Dothideomycetes fungi.</title>
        <authorList>
            <person name="Ohm R.A."/>
            <person name="Feau N."/>
            <person name="Henrissat B."/>
            <person name="Schoch C.L."/>
            <person name="Horwitz B.A."/>
            <person name="Barry K.W."/>
            <person name="Condon B.J."/>
            <person name="Copeland A.C."/>
            <person name="Dhillon B."/>
            <person name="Glaser F."/>
            <person name="Hesse C.N."/>
            <person name="Kosti I."/>
            <person name="LaButti K."/>
            <person name="Lindquist E.A."/>
            <person name="Lucas S."/>
            <person name="Salamov A.A."/>
            <person name="Bradshaw R.E."/>
            <person name="Ciuffetti L."/>
            <person name="Hamelin R.C."/>
            <person name="Kema G.H.J."/>
            <person name="Lawrence C."/>
            <person name="Scott J.A."/>
            <person name="Spatafora J.W."/>
            <person name="Turgeon B.G."/>
            <person name="de Wit P.J.G.M."/>
            <person name="Zhong S."/>
            <person name="Goodwin S.B."/>
            <person name="Grigoriev I.V."/>
        </authorList>
    </citation>
    <scope>NUCLEOTIDE SEQUENCE [LARGE SCALE GENOMIC DNA]</scope>
    <source>
        <strain evidence="2 3">SO2202</strain>
    </source>
</reference>
<protein>
    <submittedName>
        <fullName evidence="2">Uncharacterized protein</fullName>
    </submittedName>
</protein>
<feature type="compositionally biased region" description="Acidic residues" evidence="1">
    <location>
        <begin position="221"/>
        <end position="231"/>
    </location>
</feature>
<dbReference type="OrthoDB" id="3648815at2759"/>
<evidence type="ECO:0000256" key="1">
    <source>
        <dbReference type="SAM" id="MobiDB-lite"/>
    </source>
</evidence>
<feature type="compositionally biased region" description="Basic and acidic residues" evidence="1">
    <location>
        <begin position="237"/>
        <end position="250"/>
    </location>
</feature>
<evidence type="ECO:0000313" key="2">
    <source>
        <dbReference type="EMBL" id="EMF09595.1"/>
    </source>
</evidence>
<keyword evidence="3" id="KW-1185">Reference proteome</keyword>
<sequence>MGRKKAIPILSPGVDEKLDIQRGFMPGSATISAGWGVNVSAEQPEDFTAPGWTDPLVWLTPLEKSAEGAKSRSGRKTRRKVNIVHDGTDGDESYREESQTEGDDTAHAGIDDDDSYHDETESNEDDTKIPSRLASRGRVVLKYRAAEDRNVAAPSRGTNRGQASGSSALGQGDKTLGRVANLCDVAPENIIPGEGGTSGRRKSKRISKPLHVMQERNVDNDDKDSDDDEESMLPPTEDSRSRRSSIHEGLPDSLSADENEGTADDDDAPETEDENIVGCVSSSGAVFISSSAPYSSVIASHSGTSRTKSGGAVFTSSVIASHTGISRIAVFTSTSTPCSSIVASHTGISRIAVFTSTSPPYSSIIASHSGTSRIAVFTSTSTPCSSIIASHSGTGRTKSGGAVFTSSVIASHTAISRITIFTSTSTPCSSIIASHTGISRITVFTSTSAPYMPQIAWGKDFDYKLCMWVMAESSPNLASWKRRADVWNEIFRGEYVFQNKSVQLTAVNPVPSARLKSQFSERTQRAGEAGVDEWKDIMAIARSDIRYTTMLQRINDAVTSLDSTNGWTP</sequence>
<dbReference type="AlphaFoldDB" id="N1QDN0"/>
<dbReference type="RefSeq" id="XP_016757716.1">
    <property type="nucleotide sequence ID" value="XM_016902744.1"/>
</dbReference>